<keyword evidence="3" id="KW-0677">Repeat</keyword>
<gene>
    <name evidence="11" type="ORF">QSP1433_LOCUS13381</name>
</gene>
<evidence type="ECO:0000313" key="11">
    <source>
        <dbReference type="EMBL" id="CAD9697926.1"/>
    </source>
</evidence>
<keyword evidence="4 9" id="KW-0863">Zinc-finger</keyword>
<evidence type="ECO:0000256" key="5">
    <source>
        <dbReference type="ARBA" id="ARBA00022833"/>
    </source>
</evidence>
<keyword evidence="5" id="KW-0862">Zinc</keyword>
<dbReference type="SMART" id="SM00355">
    <property type="entry name" value="ZnF_C2H2"/>
    <property type="match status" value="4"/>
</dbReference>
<dbReference type="InterPro" id="IPR013087">
    <property type="entry name" value="Znf_C2H2_type"/>
</dbReference>
<evidence type="ECO:0000256" key="9">
    <source>
        <dbReference type="PROSITE-ProRule" id="PRU00042"/>
    </source>
</evidence>
<evidence type="ECO:0000256" key="4">
    <source>
        <dbReference type="ARBA" id="ARBA00022771"/>
    </source>
</evidence>
<dbReference type="GO" id="GO:0005634">
    <property type="term" value="C:nucleus"/>
    <property type="evidence" value="ECO:0007669"/>
    <property type="project" value="UniProtKB-SubCell"/>
</dbReference>
<dbReference type="PANTHER" id="PTHR16515">
    <property type="entry name" value="PR DOMAIN ZINC FINGER PROTEIN"/>
    <property type="match status" value="1"/>
</dbReference>
<dbReference type="EMBL" id="HBHK01021023">
    <property type="protein sequence ID" value="CAD9697926.1"/>
    <property type="molecule type" value="Transcribed_RNA"/>
</dbReference>
<dbReference type="Pfam" id="PF00096">
    <property type="entry name" value="zf-C2H2"/>
    <property type="match status" value="4"/>
</dbReference>
<keyword evidence="2" id="KW-0479">Metal-binding</keyword>
<evidence type="ECO:0000256" key="1">
    <source>
        <dbReference type="ARBA" id="ARBA00004123"/>
    </source>
</evidence>
<dbReference type="FunFam" id="3.30.160.60:FF:000110">
    <property type="entry name" value="Zinc finger protein-like"/>
    <property type="match status" value="1"/>
</dbReference>
<keyword evidence="7" id="KW-0804">Transcription</keyword>
<dbReference type="GO" id="GO:0008270">
    <property type="term" value="F:zinc ion binding"/>
    <property type="evidence" value="ECO:0007669"/>
    <property type="project" value="UniProtKB-KW"/>
</dbReference>
<evidence type="ECO:0000256" key="7">
    <source>
        <dbReference type="ARBA" id="ARBA00023163"/>
    </source>
</evidence>
<dbReference type="PANTHER" id="PTHR16515:SF49">
    <property type="entry name" value="GASTRULA ZINC FINGER PROTEIN XLCGF49.1-LIKE-RELATED"/>
    <property type="match status" value="1"/>
</dbReference>
<evidence type="ECO:0000256" key="2">
    <source>
        <dbReference type="ARBA" id="ARBA00022723"/>
    </source>
</evidence>
<dbReference type="SUPFAM" id="SSF57667">
    <property type="entry name" value="beta-beta-alpha zinc fingers"/>
    <property type="match status" value="2"/>
</dbReference>
<organism evidence="11">
    <name type="scientific">Mucochytrium quahogii</name>
    <dbReference type="NCBI Taxonomy" id="96639"/>
    <lineage>
        <taxon>Eukaryota</taxon>
        <taxon>Sar</taxon>
        <taxon>Stramenopiles</taxon>
        <taxon>Bigyra</taxon>
        <taxon>Labyrinthulomycetes</taxon>
        <taxon>Thraustochytrida</taxon>
        <taxon>Thraustochytriidae</taxon>
        <taxon>Mucochytrium</taxon>
    </lineage>
</organism>
<dbReference type="FunFam" id="3.30.160.60:FF:000012">
    <property type="entry name" value="RB-associated KRAB zinc finger protein-like"/>
    <property type="match status" value="1"/>
</dbReference>
<keyword evidence="8" id="KW-0539">Nucleus</keyword>
<dbReference type="PROSITE" id="PS00028">
    <property type="entry name" value="ZINC_FINGER_C2H2_1"/>
    <property type="match status" value="3"/>
</dbReference>
<evidence type="ECO:0000259" key="10">
    <source>
        <dbReference type="PROSITE" id="PS50157"/>
    </source>
</evidence>
<evidence type="ECO:0000256" key="3">
    <source>
        <dbReference type="ARBA" id="ARBA00022737"/>
    </source>
</evidence>
<proteinExistence type="predicted"/>
<dbReference type="Gene3D" id="3.30.160.60">
    <property type="entry name" value="Classic Zinc Finger"/>
    <property type="match status" value="3"/>
</dbReference>
<feature type="domain" description="C2H2-type" evidence="10">
    <location>
        <begin position="43"/>
        <end position="71"/>
    </location>
</feature>
<evidence type="ECO:0000256" key="8">
    <source>
        <dbReference type="ARBA" id="ARBA00023242"/>
    </source>
</evidence>
<feature type="domain" description="C2H2-type" evidence="10">
    <location>
        <begin position="101"/>
        <end position="129"/>
    </location>
</feature>
<reference evidence="11" key="1">
    <citation type="submission" date="2021-01" db="EMBL/GenBank/DDBJ databases">
        <authorList>
            <person name="Corre E."/>
            <person name="Pelletier E."/>
            <person name="Niang G."/>
            <person name="Scheremetjew M."/>
            <person name="Finn R."/>
            <person name="Kale V."/>
            <person name="Holt S."/>
            <person name="Cochrane G."/>
            <person name="Meng A."/>
            <person name="Brown T."/>
            <person name="Cohen L."/>
        </authorList>
    </citation>
    <scope>NUCLEOTIDE SEQUENCE</scope>
    <source>
        <strain evidence="11">NY070348D</strain>
    </source>
</reference>
<feature type="domain" description="C2H2-type" evidence="10">
    <location>
        <begin position="72"/>
        <end position="100"/>
    </location>
</feature>
<dbReference type="InterPro" id="IPR036236">
    <property type="entry name" value="Znf_C2H2_sf"/>
</dbReference>
<dbReference type="InterPro" id="IPR050331">
    <property type="entry name" value="Zinc_finger"/>
</dbReference>
<keyword evidence="6" id="KW-0805">Transcription regulation</keyword>
<dbReference type="PROSITE" id="PS50157">
    <property type="entry name" value="ZINC_FINGER_C2H2_2"/>
    <property type="match status" value="3"/>
</dbReference>
<accession>A0A7S2SER1</accession>
<sequence>MFVDKTINKNATPLDKKLGKTPSMLDLISSMTTTPRAKSTRAFECHICHKVFSVPDRLKTHIRTVHEKRKDFKCETCGKCFTQKSSLTVHIKTVHQKRRDFECMECGKKFSQASSVKTHIRTVHQKMKIHSCFCGKSFSHSGTLKRHQETFHPDVMGSINAFAGDSVLHYTHPGMGHCGPMDSLASFQPSTFGNLGLLPGEEVNFLDIPSKRGREFELGQDDVQQKIARLDSKIHFLNDLLEQNPKSTGLSGQSFGVLSSGNQNSKSMVYPTSHFSSYSSGKEHLAPHDLLGTSTDHKNWAFAYQPLS</sequence>
<protein>
    <recommendedName>
        <fullName evidence="10">C2H2-type domain-containing protein</fullName>
    </recommendedName>
</protein>
<dbReference type="GO" id="GO:0010468">
    <property type="term" value="P:regulation of gene expression"/>
    <property type="evidence" value="ECO:0007669"/>
    <property type="project" value="TreeGrafter"/>
</dbReference>
<dbReference type="AlphaFoldDB" id="A0A7S2SER1"/>
<comment type="subcellular location">
    <subcellularLocation>
        <location evidence="1">Nucleus</location>
    </subcellularLocation>
</comment>
<name>A0A7S2SER1_9STRA</name>
<evidence type="ECO:0000256" key="6">
    <source>
        <dbReference type="ARBA" id="ARBA00023015"/>
    </source>
</evidence>